<dbReference type="EMBL" id="FUZV01000001">
    <property type="protein sequence ID" value="SKC47645.1"/>
    <property type="molecule type" value="Genomic_DNA"/>
</dbReference>
<protein>
    <submittedName>
        <fullName evidence="2">Uncharacterized protein</fullName>
    </submittedName>
</protein>
<proteinExistence type="predicted"/>
<dbReference type="OrthoDB" id="5986801at2"/>
<reference evidence="2 3" key="1">
    <citation type="submission" date="2017-02" db="EMBL/GenBank/DDBJ databases">
        <authorList>
            <person name="Peterson S.W."/>
        </authorList>
    </citation>
    <scope>NUCLEOTIDE SEQUENCE [LARGE SCALE GENOMIC DNA]</scope>
    <source>
        <strain evidence="2 3">P15</strain>
    </source>
</reference>
<keyword evidence="1" id="KW-0812">Transmembrane</keyword>
<gene>
    <name evidence="2" type="ORF">SAMN06296058_0603</name>
</gene>
<evidence type="ECO:0000256" key="1">
    <source>
        <dbReference type="SAM" id="Phobius"/>
    </source>
</evidence>
<name>A0A1T5J895_9GAMM</name>
<keyword evidence="1" id="KW-1133">Transmembrane helix</keyword>
<feature type="transmembrane region" description="Helical" evidence="1">
    <location>
        <begin position="38"/>
        <end position="60"/>
    </location>
</feature>
<keyword evidence="1" id="KW-0472">Membrane</keyword>
<dbReference type="AlphaFoldDB" id="A0A1T5J895"/>
<dbReference type="STRING" id="428993.SAMN06296058_0603"/>
<keyword evidence="3" id="KW-1185">Reference proteome</keyword>
<organism evidence="2 3">
    <name type="scientific">Pseudoxanthomonas indica</name>
    <dbReference type="NCBI Taxonomy" id="428993"/>
    <lineage>
        <taxon>Bacteria</taxon>
        <taxon>Pseudomonadati</taxon>
        <taxon>Pseudomonadota</taxon>
        <taxon>Gammaproteobacteria</taxon>
        <taxon>Lysobacterales</taxon>
        <taxon>Lysobacteraceae</taxon>
        <taxon>Pseudoxanthomonas</taxon>
    </lineage>
</organism>
<evidence type="ECO:0000313" key="2">
    <source>
        <dbReference type="EMBL" id="SKC47645.1"/>
    </source>
</evidence>
<dbReference type="Proteomes" id="UP000190341">
    <property type="component" value="Unassembled WGS sequence"/>
</dbReference>
<evidence type="ECO:0000313" key="3">
    <source>
        <dbReference type="Proteomes" id="UP000190341"/>
    </source>
</evidence>
<dbReference type="RefSeq" id="WP_079722984.1">
    <property type="nucleotide sequence ID" value="NZ_BMCL01000003.1"/>
</dbReference>
<sequence length="61" mass="7328">MDLMHPWWWLPLLLFVVPLIVALIYNRLRWHKRGVNQNWVLALFVSVCWISGFIVILNAVR</sequence>
<feature type="transmembrane region" description="Helical" evidence="1">
    <location>
        <begin position="6"/>
        <end position="26"/>
    </location>
</feature>
<accession>A0A1T5J895</accession>